<accession>A0A8H7QMQ5</accession>
<keyword evidence="6" id="KW-1185">Reference proteome</keyword>
<keyword evidence="3" id="KW-1133">Transmembrane helix</keyword>
<evidence type="ECO:0000259" key="4">
    <source>
        <dbReference type="PROSITE" id="PS50250"/>
    </source>
</evidence>
<dbReference type="InterPro" id="IPR033464">
    <property type="entry name" value="CSN8_PSD8_EIF3K"/>
</dbReference>
<gene>
    <name evidence="5" type="ORF">INT47_006596</name>
</gene>
<keyword evidence="3" id="KW-0472">Membrane</keyword>
<dbReference type="FunFam" id="1.25.40.990:FF:000001">
    <property type="entry name" value="26S proteasome non-ATPase regulatory subunit"/>
    <property type="match status" value="1"/>
</dbReference>
<dbReference type="GO" id="GO:0005829">
    <property type="term" value="C:cytosol"/>
    <property type="evidence" value="ECO:0007669"/>
    <property type="project" value="TreeGrafter"/>
</dbReference>
<dbReference type="OrthoDB" id="8775810at2759"/>
<dbReference type="GO" id="GO:0005634">
    <property type="term" value="C:nucleus"/>
    <property type="evidence" value="ECO:0007669"/>
    <property type="project" value="TreeGrafter"/>
</dbReference>
<proteinExistence type="inferred from homology"/>
<dbReference type="Pfam" id="PF10075">
    <property type="entry name" value="CSN8_PSD8_EIF3K"/>
    <property type="match status" value="1"/>
</dbReference>
<comment type="caution">
    <text evidence="5">The sequence shown here is derived from an EMBL/GenBank/DDBJ whole genome shotgun (WGS) entry which is preliminary data.</text>
</comment>
<dbReference type="PANTHER" id="PTHR12387">
    <property type="entry name" value="26S PROTEASOME NON-ATPASE REGULATORY SUBUNIT 8"/>
    <property type="match status" value="1"/>
</dbReference>
<dbReference type="GO" id="GO:0016192">
    <property type="term" value="P:vesicle-mediated transport"/>
    <property type="evidence" value="ECO:0007669"/>
    <property type="project" value="InterPro"/>
</dbReference>
<evidence type="ECO:0000256" key="1">
    <source>
        <dbReference type="ARBA" id="ARBA00009627"/>
    </source>
</evidence>
<dbReference type="Gene3D" id="1.25.40.990">
    <property type="match status" value="1"/>
</dbReference>
<dbReference type="GO" id="GO:0043161">
    <property type="term" value="P:proteasome-mediated ubiquitin-dependent protein catabolic process"/>
    <property type="evidence" value="ECO:0007669"/>
    <property type="project" value="TreeGrafter"/>
</dbReference>
<feature type="transmembrane region" description="Helical" evidence="3">
    <location>
        <begin position="296"/>
        <end position="322"/>
    </location>
</feature>
<keyword evidence="3" id="KW-0812">Transmembrane</keyword>
<evidence type="ECO:0000313" key="5">
    <source>
        <dbReference type="EMBL" id="KAG2195147.1"/>
    </source>
</evidence>
<dbReference type="GO" id="GO:0008541">
    <property type="term" value="C:proteasome regulatory particle, lid subcomplex"/>
    <property type="evidence" value="ECO:0007669"/>
    <property type="project" value="TreeGrafter"/>
</dbReference>
<protein>
    <recommendedName>
        <fullName evidence="4">PCI domain-containing protein</fullName>
    </recommendedName>
</protein>
<dbReference type="InterPro" id="IPR033466">
    <property type="entry name" value="Cornichon_conserved"/>
</dbReference>
<dbReference type="InterPro" id="IPR000717">
    <property type="entry name" value="PCI_dom"/>
</dbReference>
<keyword evidence="2" id="KW-0647">Proteasome</keyword>
<sequence>MTLQQLDALRDQLKNEMSGSSPNLQKVGQLLTQAKISLIELGAFVPVAGKTDPHVMTTARDILEVGAYYSVRIKDTASFERYIAQLNTYYHDLASVLTPSAQMYPLIGVNLLRLLSQNRLSDFHTALEIIDSDQLQTNPFIKQAVDLEQFLMEGSYNKVWSTRSTVQGEEFMFFYDILIGTIRHEIASCSEKAYEHLPLNDASTLLFLKNTEELLNFASERGWKVNPAEQKVYFGSEDNDVVEIPQEQIITRTLGYARELERIVIMFSDLECDYINPIDLCNKLNQFVLPEMGAHAFLFFMFLVNGSWISLVFNLPLAAYNVNKVMKGRHMYDATEIFRTLSQHKKECFIKLGFYLICFFYFLYRMIVALIAADS</sequence>
<dbReference type="PROSITE" id="PS50250">
    <property type="entry name" value="PCI"/>
    <property type="match status" value="1"/>
</dbReference>
<name>A0A8H7QMQ5_9FUNG</name>
<dbReference type="InterPro" id="IPR003377">
    <property type="entry name" value="Cornichon"/>
</dbReference>
<organism evidence="5 6">
    <name type="scientific">Mucor saturninus</name>
    <dbReference type="NCBI Taxonomy" id="64648"/>
    <lineage>
        <taxon>Eukaryota</taxon>
        <taxon>Fungi</taxon>
        <taxon>Fungi incertae sedis</taxon>
        <taxon>Mucoromycota</taxon>
        <taxon>Mucoromycotina</taxon>
        <taxon>Mucoromycetes</taxon>
        <taxon>Mucorales</taxon>
        <taxon>Mucorineae</taxon>
        <taxon>Mucoraceae</taxon>
        <taxon>Mucor</taxon>
    </lineage>
</organism>
<dbReference type="AlphaFoldDB" id="A0A8H7QMQ5"/>
<dbReference type="Pfam" id="PF03311">
    <property type="entry name" value="Cornichon"/>
    <property type="match status" value="1"/>
</dbReference>
<dbReference type="Proteomes" id="UP000603453">
    <property type="component" value="Unassembled WGS sequence"/>
</dbReference>
<dbReference type="EMBL" id="JAEPRD010000178">
    <property type="protein sequence ID" value="KAG2195147.1"/>
    <property type="molecule type" value="Genomic_DNA"/>
</dbReference>
<reference evidence="5" key="1">
    <citation type="submission" date="2020-12" db="EMBL/GenBank/DDBJ databases">
        <title>Metabolic potential, ecology and presence of endohyphal bacteria is reflected in genomic diversity of Mucoromycotina.</title>
        <authorList>
            <person name="Muszewska A."/>
            <person name="Okrasinska A."/>
            <person name="Steczkiewicz K."/>
            <person name="Drgas O."/>
            <person name="Orlowska M."/>
            <person name="Perlinska-Lenart U."/>
            <person name="Aleksandrzak-Piekarczyk T."/>
            <person name="Szatraj K."/>
            <person name="Zielenkiewicz U."/>
            <person name="Pilsyk S."/>
            <person name="Malc E."/>
            <person name="Mieczkowski P."/>
            <person name="Kruszewska J.S."/>
            <person name="Biernat P."/>
            <person name="Pawlowska J."/>
        </authorList>
    </citation>
    <scope>NUCLEOTIDE SEQUENCE</scope>
    <source>
        <strain evidence="5">WA0000017839</strain>
    </source>
</reference>
<dbReference type="PROSITE" id="PS01340">
    <property type="entry name" value="CORNICHON"/>
    <property type="match status" value="1"/>
</dbReference>
<feature type="transmembrane region" description="Helical" evidence="3">
    <location>
        <begin position="352"/>
        <end position="373"/>
    </location>
</feature>
<dbReference type="SMART" id="SM01398">
    <property type="entry name" value="Cornichon"/>
    <property type="match status" value="1"/>
</dbReference>
<dbReference type="InterPro" id="IPR006746">
    <property type="entry name" value="26S_Psome_Rpn12"/>
</dbReference>
<feature type="domain" description="PCI" evidence="4">
    <location>
        <begin position="74"/>
        <end position="249"/>
    </location>
</feature>
<comment type="similarity">
    <text evidence="1">Belongs to the proteasome subunit S14 family.</text>
</comment>
<evidence type="ECO:0000256" key="3">
    <source>
        <dbReference type="SAM" id="Phobius"/>
    </source>
</evidence>
<evidence type="ECO:0000313" key="6">
    <source>
        <dbReference type="Proteomes" id="UP000603453"/>
    </source>
</evidence>
<evidence type="ECO:0000256" key="2">
    <source>
        <dbReference type="ARBA" id="ARBA00022942"/>
    </source>
</evidence>
<dbReference type="PANTHER" id="PTHR12387:SF0">
    <property type="entry name" value="26S PROTEASOME NON-ATPASE REGULATORY SUBUNIT 8"/>
    <property type="match status" value="1"/>
</dbReference>